<keyword evidence="1" id="KW-0646">Protease inhibitor</keyword>
<dbReference type="Gene3D" id="4.10.410.10">
    <property type="entry name" value="Pancreatic trypsin inhibitor Kunitz domain"/>
    <property type="match status" value="1"/>
</dbReference>
<dbReference type="SMART" id="SM00131">
    <property type="entry name" value="KU"/>
    <property type="match status" value="1"/>
</dbReference>
<evidence type="ECO:0000256" key="4">
    <source>
        <dbReference type="SAM" id="Phobius"/>
    </source>
</evidence>
<dbReference type="GO" id="GO:0004867">
    <property type="term" value="F:serine-type endopeptidase inhibitor activity"/>
    <property type="evidence" value="ECO:0007669"/>
    <property type="project" value="UniProtKB-KW"/>
</dbReference>
<feature type="domain" description="BPTI/Kunitz inhibitor" evidence="5">
    <location>
        <begin position="69"/>
        <end position="137"/>
    </location>
</feature>
<keyword evidence="4" id="KW-0812">Transmembrane</keyword>
<dbReference type="WBParaSite" id="ALUE_0001871401-mRNA-1">
    <property type="protein sequence ID" value="ALUE_0001871401-mRNA-1"/>
    <property type="gene ID" value="ALUE_0001871401"/>
</dbReference>
<dbReference type="CDD" id="cd00109">
    <property type="entry name" value="Kunitz-type"/>
    <property type="match status" value="1"/>
</dbReference>
<dbReference type="PRINTS" id="PR00759">
    <property type="entry name" value="BASICPTASE"/>
</dbReference>
<reference evidence="7" key="1">
    <citation type="submission" date="2023-03" db="UniProtKB">
        <authorList>
            <consortium name="WormBaseParasite"/>
        </authorList>
    </citation>
    <scope>IDENTIFICATION</scope>
</reference>
<keyword evidence="4" id="KW-0472">Membrane</keyword>
<dbReference type="PANTHER" id="PTHR10083">
    <property type="entry name" value="KUNITZ-TYPE PROTEASE INHIBITOR-RELATED"/>
    <property type="match status" value="1"/>
</dbReference>
<evidence type="ECO:0000256" key="2">
    <source>
        <dbReference type="ARBA" id="ARBA00022900"/>
    </source>
</evidence>
<evidence type="ECO:0000256" key="1">
    <source>
        <dbReference type="ARBA" id="ARBA00022690"/>
    </source>
</evidence>
<dbReference type="Proteomes" id="UP000036681">
    <property type="component" value="Unplaced"/>
</dbReference>
<dbReference type="GO" id="GO:0005615">
    <property type="term" value="C:extracellular space"/>
    <property type="evidence" value="ECO:0007669"/>
    <property type="project" value="TreeGrafter"/>
</dbReference>
<keyword evidence="4" id="KW-1133">Transmembrane helix</keyword>
<protein>
    <submittedName>
        <fullName evidence="7">BPTI/Kunitz inhibitor domain-containing protein</fullName>
    </submittedName>
</protein>
<feature type="transmembrane region" description="Helical" evidence="4">
    <location>
        <begin position="32"/>
        <end position="51"/>
    </location>
</feature>
<evidence type="ECO:0000256" key="3">
    <source>
        <dbReference type="ARBA" id="ARBA00023157"/>
    </source>
</evidence>
<organism evidence="6 7">
    <name type="scientific">Ascaris lumbricoides</name>
    <name type="common">Giant roundworm</name>
    <dbReference type="NCBI Taxonomy" id="6252"/>
    <lineage>
        <taxon>Eukaryota</taxon>
        <taxon>Metazoa</taxon>
        <taxon>Ecdysozoa</taxon>
        <taxon>Nematoda</taxon>
        <taxon>Chromadorea</taxon>
        <taxon>Rhabditida</taxon>
        <taxon>Spirurina</taxon>
        <taxon>Ascaridomorpha</taxon>
        <taxon>Ascaridoidea</taxon>
        <taxon>Ascarididae</taxon>
        <taxon>Ascaris</taxon>
    </lineage>
</organism>
<dbReference type="InterPro" id="IPR050098">
    <property type="entry name" value="TFPI/VKTCI-like"/>
</dbReference>
<dbReference type="SUPFAM" id="SSF57362">
    <property type="entry name" value="BPTI-like"/>
    <property type="match status" value="1"/>
</dbReference>
<proteinExistence type="predicted"/>
<keyword evidence="3" id="KW-1015">Disulfide bond</keyword>
<dbReference type="Pfam" id="PF00014">
    <property type="entry name" value="Kunitz_BPTI"/>
    <property type="match status" value="1"/>
</dbReference>
<dbReference type="AlphaFoldDB" id="A0A9J2QB25"/>
<dbReference type="InterPro" id="IPR002223">
    <property type="entry name" value="Kunitz_BPTI"/>
</dbReference>
<accession>A0A9J2QB25</accession>
<dbReference type="PANTHER" id="PTHR10083:SF374">
    <property type="entry name" value="BPTI_KUNITZ INHIBITOR DOMAIN-CONTAINING PROTEIN"/>
    <property type="match status" value="1"/>
</dbReference>
<sequence length="142" mass="16134">MVGSWTPPTNPKTPEPQRSRFYFCPWGPEADLVMLFHVLIITLLICIFESAHLPGPPVFTAVQHYPSICYLPPESGLCSLAENQRDNSEDEKFDGKNKLLIRYYFDTTTQQCYQFGVDNCGGNENRFETLAACQAFCKLNKT</sequence>
<dbReference type="PROSITE" id="PS50279">
    <property type="entry name" value="BPTI_KUNITZ_2"/>
    <property type="match status" value="1"/>
</dbReference>
<dbReference type="InterPro" id="IPR036880">
    <property type="entry name" value="Kunitz_BPTI_sf"/>
</dbReference>
<evidence type="ECO:0000313" key="7">
    <source>
        <dbReference type="WBParaSite" id="ALUE_0001871401-mRNA-1"/>
    </source>
</evidence>
<evidence type="ECO:0000259" key="5">
    <source>
        <dbReference type="PROSITE" id="PS50279"/>
    </source>
</evidence>
<keyword evidence="2" id="KW-0722">Serine protease inhibitor</keyword>
<name>A0A9J2QB25_ASCLU</name>
<keyword evidence="6" id="KW-1185">Reference proteome</keyword>
<evidence type="ECO:0000313" key="6">
    <source>
        <dbReference type="Proteomes" id="UP000036681"/>
    </source>
</evidence>